<dbReference type="PANTHER" id="PTHR35632:SF1">
    <property type="entry name" value="MAJOR POLLEN ALLERGEN OLE E 6-LIKE"/>
    <property type="match status" value="1"/>
</dbReference>
<accession>A0A251S5B2</accession>
<dbReference type="EMBL" id="MNCJ02000330">
    <property type="protein sequence ID" value="KAF5762969.1"/>
    <property type="molecule type" value="Genomic_DNA"/>
</dbReference>
<evidence type="ECO:0000313" key="4">
    <source>
        <dbReference type="Proteomes" id="UP000215914"/>
    </source>
</evidence>
<dbReference type="Pfam" id="PF09253">
    <property type="entry name" value="Ole_e_6"/>
    <property type="match status" value="1"/>
</dbReference>
<dbReference type="InParanoid" id="A0A251S5B2"/>
<sequence>MASTKFVATLLVCVVIMVASRISNAEDQERCFKDCEKFCVNGGNAHSFCVLKCERECRKGNLSRRFN</sequence>
<reference evidence="2 4" key="1">
    <citation type="journal article" date="2017" name="Nature">
        <title>The sunflower genome provides insights into oil metabolism, flowering and Asterid evolution.</title>
        <authorList>
            <person name="Badouin H."/>
            <person name="Gouzy J."/>
            <person name="Grassa C.J."/>
            <person name="Murat F."/>
            <person name="Staton S.E."/>
            <person name="Cottret L."/>
            <person name="Lelandais-Briere C."/>
            <person name="Owens G.L."/>
            <person name="Carrere S."/>
            <person name="Mayjonade B."/>
            <person name="Legrand L."/>
            <person name="Gill N."/>
            <person name="Kane N.C."/>
            <person name="Bowers J.E."/>
            <person name="Hubner S."/>
            <person name="Bellec A."/>
            <person name="Berard A."/>
            <person name="Berges H."/>
            <person name="Blanchet N."/>
            <person name="Boniface M.C."/>
            <person name="Brunel D."/>
            <person name="Catrice O."/>
            <person name="Chaidir N."/>
            <person name="Claudel C."/>
            <person name="Donnadieu C."/>
            <person name="Faraut T."/>
            <person name="Fievet G."/>
            <person name="Helmstetter N."/>
            <person name="King M."/>
            <person name="Knapp S.J."/>
            <person name="Lai Z."/>
            <person name="Le Paslier M.C."/>
            <person name="Lippi Y."/>
            <person name="Lorenzon L."/>
            <person name="Mandel J.R."/>
            <person name="Marage G."/>
            <person name="Marchand G."/>
            <person name="Marquand E."/>
            <person name="Bret-Mestries E."/>
            <person name="Morien E."/>
            <person name="Nambeesan S."/>
            <person name="Nguyen T."/>
            <person name="Pegot-Espagnet P."/>
            <person name="Pouilly N."/>
            <person name="Raftis F."/>
            <person name="Sallet E."/>
            <person name="Schiex T."/>
            <person name="Thomas J."/>
            <person name="Vandecasteele C."/>
            <person name="Vares D."/>
            <person name="Vear F."/>
            <person name="Vautrin S."/>
            <person name="Crespi M."/>
            <person name="Mangin B."/>
            <person name="Burke J.M."/>
            <person name="Salse J."/>
            <person name="Munos S."/>
            <person name="Vincourt P."/>
            <person name="Rieseberg L.H."/>
            <person name="Langlade N.B."/>
        </authorList>
    </citation>
    <scope>NUCLEOTIDE SEQUENCE [LARGE SCALE GENOMIC DNA]</scope>
    <source>
        <strain evidence="4">cv. SF193</strain>
        <tissue evidence="2">Leaves</tissue>
    </source>
</reference>
<dbReference type="PANTHER" id="PTHR35632">
    <property type="entry name" value="MAJOR POLLEN ALLERGEN OLE E 6-LIKE"/>
    <property type="match status" value="1"/>
</dbReference>
<organism evidence="3 4">
    <name type="scientific">Helianthus annuus</name>
    <name type="common">Common sunflower</name>
    <dbReference type="NCBI Taxonomy" id="4232"/>
    <lineage>
        <taxon>Eukaryota</taxon>
        <taxon>Viridiplantae</taxon>
        <taxon>Streptophyta</taxon>
        <taxon>Embryophyta</taxon>
        <taxon>Tracheophyta</taxon>
        <taxon>Spermatophyta</taxon>
        <taxon>Magnoliopsida</taxon>
        <taxon>eudicotyledons</taxon>
        <taxon>Gunneridae</taxon>
        <taxon>Pentapetalae</taxon>
        <taxon>asterids</taxon>
        <taxon>campanulids</taxon>
        <taxon>Asterales</taxon>
        <taxon>Asteraceae</taxon>
        <taxon>Asteroideae</taxon>
        <taxon>Heliantheae alliance</taxon>
        <taxon>Heliantheae</taxon>
        <taxon>Helianthus</taxon>
    </lineage>
</organism>
<feature type="chain" id="PRO_5041123364" evidence="1">
    <location>
        <begin position="26"/>
        <end position="67"/>
    </location>
</feature>
<name>A0A251S5B2_HELAN</name>
<keyword evidence="4" id="KW-1185">Reference proteome</keyword>
<dbReference type="Gene3D" id="1.10.287.720">
    <property type="entry name" value="Pollen allergen ole e 6"/>
    <property type="match status" value="1"/>
</dbReference>
<dbReference type="InterPro" id="IPR036466">
    <property type="entry name" value="Pollen_allergen_ole-e-6_sf"/>
</dbReference>
<dbReference type="SUPFAM" id="SSF111388">
    <property type="entry name" value="Pollen allergen ole e 6"/>
    <property type="match status" value="1"/>
</dbReference>
<reference evidence="3" key="2">
    <citation type="submission" date="2017-02" db="EMBL/GenBank/DDBJ databases">
        <title>Sunflower complete genome.</title>
        <authorList>
            <person name="Langlade N."/>
            <person name="Munos S."/>
        </authorList>
    </citation>
    <scope>NUCLEOTIDE SEQUENCE [LARGE SCALE GENOMIC DNA]</scope>
    <source>
        <tissue evidence="3">Leaves</tissue>
    </source>
</reference>
<dbReference type="AlphaFoldDB" id="A0A251S5B2"/>
<gene>
    <name evidence="3" type="ORF">HannXRQ_Chr15g0466851</name>
    <name evidence="2" type="ORF">HanXRQr2_Chr15g0674871</name>
</gene>
<dbReference type="EMBL" id="CM007904">
    <property type="protein sequence ID" value="OTF93953.1"/>
    <property type="molecule type" value="Genomic_DNA"/>
</dbReference>
<dbReference type="Gramene" id="mRNA:HanXRQr2_Chr15g0674871">
    <property type="protein sequence ID" value="mRNA:HanXRQr2_Chr15g0674871"/>
    <property type="gene ID" value="HanXRQr2_Chr15g0674871"/>
</dbReference>
<evidence type="ECO:0000313" key="2">
    <source>
        <dbReference type="EMBL" id="KAF5762969.1"/>
    </source>
</evidence>
<feature type="signal peptide" evidence="1">
    <location>
        <begin position="1"/>
        <end position="25"/>
    </location>
</feature>
<keyword evidence="1" id="KW-0732">Signal</keyword>
<reference evidence="2" key="3">
    <citation type="submission" date="2020-06" db="EMBL/GenBank/DDBJ databases">
        <title>Helianthus annuus Genome sequencing and assembly Release 2.</title>
        <authorList>
            <person name="Gouzy J."/>
            <person name="Langlade N."/>
            <person name="Munos S."/>
        </authorList>
    </citation>
    <scope>NUCLEOTIDE SEQUENCE</scope>
    <source>
        <tissue evidence="2">Leaves</tissue>
    </source>
</reference>
<proteinExistence type="predicted"/>
<dbReference type="InterPro" id="IPR015333">
    <property type="entry name" value="Pollen_allergen_ole-e-6"/>
</dbReference>
<dbReference type="Proteomes" id="UP000215914">
    <property type="component" value="Chromosome 15"/>
</dbReference>
<evidence type="ECO:0000256" key="1">
    <source>
        <dbReference type="SAM" id="SignalP"/>
    </source>
</evidence>
<protein>
    <submittedName>
        <fullName evidence="2 3">Pollen allergen ole e 6</fullName>
    </submittedName>
</protein>
<evidence type="ECO:0000313" key="3">
    <source>
        <dbReference type="EMBL" id="OTF93953.1"/>
    </source>
</evidence>